<dbReference type="InterPro" id="IPR036915">
    <property type="entry name" value="Cyclin-like_sf"/>
</dbReference>
<dbReference type="Pfam" id="PF00134">
    <property type="entry name" value="Cyclin_N"/>
    <property type="match status" value="1"/>
</dbReference>
<dbReference type="GO" id="GO:0016538">
    <property type="term" value="F:cyclin-dependent protein serine/threonine kinase regulator activity"/>
    <property type="evidence" value="ECO:0007669"/>
    <property type="project" value="InterPro"/>
</dbReference>
<name>A0AAW1QJV5_9CHLO</name>
<evidence type="ECO:0000313" key="3">
    <source>
        <dbReference type="EMBL" id="KAK9821703.1"/>
    </source>
</evidence>
<accession>A0AAW1QJV5</accession>
<sequence length="257" mass="28773">MAALVPAKRLRLSHQEGTKLGLTADQITQIKSYMLRYMQDLARNSQGIVRQRVVAVACIFMRRFYVHLNFCEYDPRMVAPACLYLASKTEESLIQAKVLFHFMKRISGQHPIPILDMKQLFDLEMALMEELDFQLVTETPYDIMLKLLRQLQLENLGQPAWAALNDSYKTDVCLMHTPQTIALACILLACNVQKRELPPGVARLAVDFDQVYGAAMQILQLSARLPDIDAATCSAWIALAAQEDGTNGSRALGAPAC</sequence>
<dbReference type="InterPro" id="IPR043198">
    <property type="entry name" value="Cyclin/Ssn8"/>
</dbReference>
<dbReference type="SUPFAM" id="SSF47954">
    <property type="entry name" value="Cyclin-like"/>
    <property type="match status" value="2"/>
</dbReference>
<organism evidence="3 4">
    <name type="scientific">Apatococcus lobatus</name>
    <dbReference type="NCBI Taxonomy" id="904363"/>
    <lineage>
        <taxon>Eukaryota</taxon>
        <taxon>Viridiplantae</taxon>
        <taxon>Chlorophyta</taxon>
        <taxon>core chlorophytes</taxon>
        <taxon>Trebouxiophyceae</taxon>
        <taxon>Chlorellales</taxon>
        <taxon>Chlorellaceae</taxon>
        <taxon>Apatococcus</taxon>
    </lineage>
</organism>
<evidence type="ECO:0000256" key="1">
    <source>
        <dbReference type="RuleBase" id="RU000383"/>
    </source>
</evidence>
<dbReference type="EMBL" id="JALJOS010000036">
    <property type="protein sequence ID" value="KAK9821703.1"/>
    <property type="molecule type" value="Genomic_DNA"/>
</dbReference>
<feature type="domain" description="Cyclin-like" evidence="2">
    <location>
        <begin position="142"/>
        <end position="220"/>
    </location>
</feature>
<dbReference type="GO" id="GO:0006357">
    <property type="term" value="P:regulation of transcription by RNA polymerase II"/>
    <property type="evidence" value="ECO:0007669"/>
    <property type="project" value="InterPro"/>
</dbReference>
<dbReference type="SMART" id="SM00385">
    <property type="entry name" value="CYCLIN"/>
    <property type="match status" value="2"/>
</dbReference>
<protein>
    <recommendedName>
        <fullName evidence="2">Cyclin-like domain-containing protein</fullName>
    </recommendedName>
</protein>
<dbReference type="PANTHER" id="PTHR10026">
    <property type="entry name" value="CYCLIN"/>
    <property type="match status" value="1"/>
</dbReference>
<dbReference type="Proteomes" id="UP001438707">
    <property type="component" value="Unassembled WGS sequence"/>
</dbReference>
<keyword evidence="4" id="KW-1185">Reference proteome</keyword>
<evidence type="ECO:0000259" key="2">
    <source>
        <dbReference type="SMART" id="SM00385"/>
    </source>
</evidence>
<dbReference type="CDD" id="cd20513">
    <property type="entry name" value="CYCLIN_CCNC_rpt1"/>
    <property type="match status" value="1"/>
</dbReference>
<dbReference type="InterPro" id="IPR006671">
    <property type="entry name" value="Cyclin_N"/>
</dbReference>
<comment type="similarity">
    <text evidence="1">Belongs to the cyclin family.</text>
</comment>
<comment type="caution">
    <text evidence="3">The sequence shown here is derived from an EMBL/GenBank/DDBJ whole genome shotgun (WGS) entry which is preliminary data.</text>
</comment>
<reference evidence="3 4" key="1">
    <citation type="journal article" date="2024" name="Nat. Commun.">
        <title>Phylogenomics reveals the evolutionary origins of lichenization in chlorophyte algae.</title>
        <authorList>
            <person name="Puginier C."/>
            <person name="Libourel C."/>
            <person name="Otte J."/>
            <person name="Skaloud P."/>
            <person name="Haon M."/>
            <person name="Grisel S."/>
            <person name="Petersen M."/>
            <person name="Berrin J.G."/>
            <person name="Delaux P.M."/>
            <person name="Dal Grande F."/>
            <person name="Keller J."/>
        </authorList>
    </citation>
    <scope>NUCLEOTIDE SEQUENCE [LARGE SCALE GENOMIC DNA]</scope>
    <source>
        <strain evidence="3 4">SAG 2145</strain>
    </source>
</reference>
<keyword evidence="1" id="KW-0195">Cyclin</keyword>
<proteinExistence type="inferred from homology"/>
<gene>
    <name evidence="3" type="ORF">WJX74_010599</name>
</gene>
<dbReference type="InterPro" id="IPR013763">
    <property type="entry name" value="Cyclin-like_dom"/>
</dbReference>
<dbReference type="Gene3D" id="1.10.472.10">
    <property type="entry name" value="Cyclin-like"/>
    <property type="match status" value="2"/>
</dbReference>
<evidence type="ECO:0000313" key="4">
    <source>
        <dbReference type="Proteomes" id="UP001438707"/>
    </source>
</evidence>
<dbReference type="AlphaFoldDB" id="A0AAW1QJV5"/>
<feature type="domain" description="Cyclin-like" evidence="2">
    <location>
        <begin position="36"/>
        <end position="129"/>
    </location>
</feature>